<reference evidence="2" key="1">
    <citation type="submission" date="2014-09" db="EMBL/GenBank/DDBJ databases">
        <authorList>
            <person name="Mudge J."/>
            <person name="Ramaraj T."/>
            <person name="Lindquist I.E."/>
            <person name="Bharti A.K."/>
            <person name="Sundararajan A."/>
            <person name="Cameron C.T."/>
            <person name="Woodward J.E."/>
            <person name="May G.D."/>
            <person name="Brubaker C."/>
            <person name="Broadhvest J."/>
            <person name="Wilkins T.A."/>
        </authorList>
    </citation>
    <scope>NUCLEOTIDE SEQUENCE</scope>
    <source>
        <strain evidence="2">cv. AKA8401</strain>
    </source>
</reference>
<dbReference type="EMBL" id="JRRC01428817">
    <property type="protein sequence ID" value="KHG05366.1"/>
    <property type="molecule type" value="Genomic_DNA"/>
</dbReference>
<organism evidence="1 2">
    <name type="scientific">Gossypium arboreum</name>
    <name type="common">Tree cotton</name>
    <name type="synonym">Gossypium nanking</name>
    <dbReference type="NCBI Taxonomy" id="29729"/>
    <lineage>
        <taxon>Eukaryota</taxon>
        <taxon>Viridiplantae</taxon>
        <taxon>Streptophyta</taxon>
        <taxon>Embryophyta</taxon>
        <taxon>Tracheophyta</taxon>
        <taxon>Spermatophyta</taxon>
        <taxon>Magnoliopsida</taxon>
        <taxon>eudicotyledons</taxon>
        <taxon>Gunneridae</taxon>
        <taxon>Pentapetalae</taxon>
        <taxon>rosids</taxon>
        <taxon>malvids</taxon>
        <taxon>Malvales</taxon>
        <taxon>Malvaceae</taxon>
        <taxon>Malvoideae</taxon>
        <taxon>Gossypium</taxon>
    </lineage>
</organism>
<name>A0A0B0N2I5_GOSAR</name>
<gene>
    <name evidence="1" type="ORF">F383_31177</name>
</gene>
<comment type="caution">
    <text evidence="1">The sequence shown here is derived from an EMBL/GenBank/DDBJ whole genome shotgun (WGS) entry which is preliminary data.</text>
</comment>
<dbReference type="AlphaFoldDB" id="A0A0B0N2I5"/>
<evidence type="ECO:0000313" key="2">
    <source>
        <dbReference type="Proteomes" id="UP000032142"/>
    </source>
</evidence>
<protein>
    <submittedName>
        <fullName evidence="1">Uncharacterized protein</fullName>
    </submittedName>
</protein>
<evidence type="ECO:0000313" key="1">
    <source>
        <dbReference type="EMBL" id="KHG05366.1"/>
    </source>
</evidence>
<accession>A0A0B0N2I5</accession>
<keyword evidence="2" id="KW-1185">Reference proteome</keyword>
<sequence>MDQSASLGNSLPLFFVSPFLIL</sequence>
<dbReference type="Proteomes" id="UP000032142">
    <property type="component" value="Unassembled WGS sequence"/>
</dbReference>
<proteinExistence type="predicted"/>